<dbReference type="InterPro" id="IPR001466">
    <property type="entry name" value="Beta-lactam-related"/>
</dbReference>
<evidence type="ECO:0000313" key="2">
    <source>
        <dbReference type="EMBL" id="GIO47506.1"/>
    </source>
</evidence>
<dbReference type="PANTHER" id="PTHR46825">
    <property type="entry name" value="D-ALANYL-D-ALANINE-CARBOXYPEPTIDASE/ENDOPEPTIDASE AMPH"/>
    <property type="match status" value="1"/>
</dbReference>
<evidence type="ECO:0000313" key="3">
    <source>
        <dbReference type="Proteomes" id="UP000682811"/>
    </source>
</evidence>
<dbReference type="Proteomes" id="UP000682811">
    <property type="component" value="Unassembled WGS sequence"/>
</dbReference>
<dbReference type="InterPro" id="IPR050491">
    <property type="entry name" value="AmpC-like"/>
</dbReference>
<dbReference type="Pfam" id="PF00144">
    <property type="entry name" value="Beta-lactamase"/>
    <property type="match status" value="1"/>
</dbReference>
<dbReference type="SUPFAM" id="SSF56601">
    <property type="entry name" value="beta-lactamase/transpeptidase-like"/>
    <property type="match status" value="1"/>
</dbReference>
<name>A0A919YB64_9BACL</name>
<sequence length="351" mass="39247">MITTEPPIIKQAEALVREHYGRKSPLTLTVGILEHGNQYCWGYGQPQGFDYASAIYEGASITKVFTNTLLTLLEQQGKLKRTDPISRYIPECSSNHQVSAITLEQLGSHTSGLPRLPASLRSVVTNKLNPYEHYSEEYLLKDLLQCRPEAPGRFAYSNFGGGLLGYILTRCTGRSLEELVRDEICRPLFMEDTAFELNPDQQQRFLPVYTANGKEVPHWDLGILAGAGGLRTTARDLLQFAKANVGLGAAAVTAAMKETQQPNCRIRRNEEVGLGWIIRTGVYHDKIHWHNGGTFGSNSFIGFHREKNMAVVVLANNSDFALKLFSRLRPQKNHVDEIGFELLRALTKTID</sequence>
<proteinExistence type="predicted"/>
<gene>
    <name evidence="2" type="ORF">J34TS1_22710</name>
</gene>
<dbReference type="InterPro" id="IPR012338">
    <property type="entry name" value="Beta-lactam/transpept-like"/>
</dbReference>
<organism evidence="2 3">
    <name type="scientific">Paenibacillus azoreducens</name>
    <dbReference type="NCBI Taxonomy" id="116718"/>
    <lineage>
        <taxon>Bacteria</taxon>
        <taxon>Bacillati</taxon>
        <taxon>Bacillota</taxon>
        <taxon>Bacilli</taxon>
        <taxon>Bacillales</taxon>
        <taxon>Paenibacillaceae</taxon>
        <taxon>Paenibacillus</taxon>
    </lineage>
</organism>
<protein>
    <recommendedName>
        <fullName evidence="1">Beta-lactamase-related domain-containing protein</fullName>
    </recommendedName>
</protein>
<feature type="domain" description="Beta-lactamase-related" evidence="1">
    <location>
        <begin position="54"/>
        <end position="318"/>
    </location>
</feature>
<comment type="caution">
    <text evidence="2">The sequence shown here is derived from an EMBL/GenBank/DDBJ whole genome shotgun (WGS) entry which is preliminary data.</text>
</comment>
<dbReference type="PANTHER" id="PTHR46825:SF8">
    <property type="entry name" value="BETA-LACTAMASE-RELATED"/>
    <property type="match status" value="1"/>
</dbReference>
<dbReference type="AlphaFoldDB" id="A0A919YB64"/>
<accession>A0A919YB64</accession>
<reference evidence="2 3" key="1">
    <citation type="submission" date="2021-03" db="EMBL/GenBank/DDBJ databases">
        <title>Antimicrobial resistance genes in bacteria isolated from Japanese honey, and their potential for conferring macrolide and lincosamide resistance in the American foulbrood pathogen Paenibacillus larvae.</title>
        <authorList>
            <person name="Okamoto M."/>
            <person name="Kumagai M."/>
            <person name="Kanamori H."/>
            <person name="Takamatsu D."/>
        </authorList>
    </citation>
    <scope>NUCLEOTIDE SEQUENCE [LARGE SCALE GENOMIC DNA]</scope>
    <source>
        <strain evidence="2 3">J34TS1</strain>
    </source>
</reference>
<dbReference type="Gene3D" id="3.40.710.10">
    <property type="entry name" value="DD-peptidase/beta-lactamase superfamily"/>
    <property type="match status" value="1"/>
</dbReference>
<dbReference type="RefSeq" id="WP_212978357.1">
    <property type="nucleotide sequence ID" value="NZ_AP025343.1"/>
</dbReference>
<keyword evidence="3" id="KW-1185">Reference proteome</keyword>
<dbReference type="EMBL" id="BORT01000008">
    <property type="protein sequence ID" value="GIO47506.1"/>
    <property type="molecule type" value="Genomic_DNA"/>
</dbReference>
<evidence type="ECO:0000259" key="1">
    <source>
        <dbReference type="Pfam" id="PF00144"/>
    </source>
</evidence>